<evidence type="ECO:0000313" key="2">
    <source>
        <dbReference type="EMBL" id="TKA95712.1"/>
    </source>
</evidence>
<dbReference type="GO" id="GO:0002949">
    <property type="term" value="P:tRNA threonylcarbamoyladenosine modification"/>
    <property type="evidence" value="ECO:0007669"/>
    <property type="project" value="InterPro"/>
</dbReference>
<keyword evidence="2" id="KW-0808">Transferase</keyword>
<dbReference type="Proteomes" id="UP000306340">
    <property type="component" value="Unassembled WGS sequence"/>
</dbReference>
<evidence type="ECO:0000259" key="1">
    <source>
        <dbReference type="Pfam" id="PF00814"/>
    </source>
</evidence>
<dbReference type="GO" id="GO:0005829">
    <property type="term" value="C:cytosol"/>
    <property type="evidence" value="ECO:0007669"/>
    <property type="project" value="TreeGrafter"/>
</dbReference>
<dbReference type="InterPro" id="IPR000905">
    <property type="entry name" value="Gcp-like_dom"/>
</dbReference>
<reference evidence="2 3" key="1">
    <citation type="submission" date="2019-04" db="EMBL/GenBank/DDBJ databases">
        <title>Crypto-aerobic microbial life in anoxic (sulfidic) marine sediments.</title>
        <authorList>
            <person name="Bhattacharya S."/>
            <person name="Roy C."/>
            <person name="Mondal N."/>
            <person name="Sarkar J."/>
            <person name="Mandal S."/>
            <person name="Rameez M.J."/>
            <person name="Ghosh W."/>
        </authorList>
    </citation>
    <scope>NUCLEOTIDE SEQUENCE [LARGE SCALE GENOMIC DNA]</scope>
    <source>
        <strain evidence="2 3">SBBC</strain>
    </source>
</reference>
<dbReference type="NCBIfam" id="TIGR03725">
    <property type="entry name" value="T6A_YeaZ"/>
    <property type="match status" value="1"/>
</dbReference>
<organism evidence="2 3">
    <name type="scientific">Cereibacter changlensis</name>
    <dbReference type="NCBI Taxonomy" id="402884"/>
    <lineage>
        <taxon>Bacteria</taxon>
        <taxon>Pseudomonadati</taxon>
        <taxon>Pseudomonadota</taxon>
        <taxon>Alphaproteobacteria</taxon>
        <taxon>Rhodobacterales</taxon>
        <taxon>Paracoccaceae</taxon>
        <taxon>Cereibacter</taxon>
    </lineage>
</organism>
<evidence type="ECO:0000313" key="3">
    <source>
        <dbReference type="Proteomes" id="UP000306340"/>
    </source>
</evidence>
<gene>
    <name evidence="2" type="primary">tsaB</name>
    <name evidence="2" type="ORF">FAZ78_15355</name>
</gene>
<dbReference type="PANTHER" id="PTHR11735">
    <property type="entry name" value="TRNA N6-ADENOSINE THREONYLCARBAMOYLTRANSFERASE"/>
    <property type="match status" value="1"/>
</dbReference>
<feature type="domain" description="Gcp-like" evidence="1">
    <location>
        <begin position="36"/>
        <end position="126"/>
    </location>
</feature>
<dbReference type="Pfam" id="PF00814">
    <property type="entry name" value="TsaD"/>
    <property type="match status" value="1"/>
</dbReference>
<dbReference type="EMBL" id="SWAU01000156">
    <property type="protein sequence ID" value="TKA95712.1"/>
    <property type="molecule type" value="Genomic_DNA"/>
</dbReference>
<protein>
    <submittedName>
        <fullName evidence="2">tRNA (Adenosine(37)-N6)-threonylcarbamoyltransferase complex dimerization subunit type 1 TsaB</fullName>
    </submittedName>
</protein>
<sequence length="180" mass="18624">MRPDPLILAFDTSAAHCAAALLLGERLVASRLEPMEKGHAERLMPLLEELLAEAGVGWRDLAALAVGTGPGNFTGVRIAVAAARGLALGLGVPAIGVTRFDALALGLPEPVAVMEDARRGEVYLRDGDAPARMAVLEDLEVDAPHRVGSAAGDGALAPLYPLAEAIARVALGRLGSEQPR</sequence>
<feature type="non-terminal residue" evidence="2">
    <location>
        <position position="180"/>
    </location>
</feature>
<accession>A0A4U0YST1</accession>
<dbReference type="InterPro" id="IPR022496">
    <property type="entry name" value="T6A_TsaB"/>
</dbReference>
<dbReference type="InterPro" id="IPR043129">
    <property type="entry name" value="ATPase_NBD"/>
</dbReference>
<dbReference type="GO" id="GO:0016740">
    <property type="term" value="F:transferase activity"/>
    <property type="evidence" value="ECO:0007669"/>
    <property type="project" value="UniProtKB-KW"/>
</dbReference>
<dbReference type="AlphaFoldDB" id="A0A4U0YST1"/>
<name>A0A4U0YST1_9RHOB</name>
<dbReference type="RefSeq" id="WP_136793372.1">
    <property type="nucleotide sequence ID" value="NZ_SWAU01000156.1"/>
</dbReference>
<dbReference type="SUPFAM" id="SSF53067">
    <property type="entry name" value="Actin-like ATPase domain"/>
    <property type="match status" value="1"/>
</dbReference>
<comment type="caution">
    <text evidence="2">The sequence shown here is derived from an EMBL/GenBank/DDBJ whole genome shotgun (WGS) entry which is preliminary data.</text>
</comment>
<dbReference type="Gene3D" id="3.30.420.40">
    <property type="match status" value="1"/>
</dbReference>
<proteinExistence type="predicted"/>
<dbReference type="PANTHER" id="PTHR11735:SF11">
    <property type="entry name" value="TRNA THREONYLCARBAMOYLADENOSINE BIOSYNTHESIS PROTEIN TSAB"/>
    <property type="match status" value="1"/>
</dbReference>